<feature type="transmembrane region" description="Helical" evidence="2">
    <location>
        <begin position="110"/>
        <end position="132"/>
    </location>
</feature>
<dbReference type="RefSeq" id="WP_352009042.1">
    <property type="nucleotide sequence ID" value="NZ_JBHSBC010000012.1"/>
</dbReference>
<keyword evidence="2" id="KW-0472">Membrane</keyword>
<dbReference type="Proteomes" id="UP001595698">
    <property type="component" value="Unassembled WGS sequence"/>
</dbReference>
<feature type="region of interest" description="Disordered" evidence="1">
    <location>
        <begin position="301"/>
        <end position="325"/>
    </location>
</feature>
<evidence type="ECO:0000256" key="1">
    <source>
        <dbReference type="SAM" id="MobiDB-lite"/>
    </source>
</evidence>
<feature type="transmembrane region" description="Helical" evidence="2">
    <location>
        <begin position="238"/>
        <end position="258"/>
    </location>
</feature>
<reference evidence="4" key="1">
    <citation type="journal article" date="2019" name="Int. J. Syst. Evol. Microbiol.">
        <title>The Global Catalogue of Microorganisms (GCM) 10K type strain sequencing project: providing services to taxonomists for standard genome sequencing and annotation.</title>
        <authorList>
            <consortium name="The Broad Institute Genomics Platform"/>
            <consortium name="The Broad Institute Genome Sequencing Center for Infectious Disease"/>
            <person name="Wu L."/>
            <person name="Ma J."/>
        </authorList>
    </citation>
    <scope>NUCLEOTIDE SEQUENCE [LARGE SCALE GENOMIC DNA]</scope>
    <source>
        <strain evidence="4">TBRC 7912</strain>
    </source>
</reference>
<dbReference type="EMBL" id="JBHSBC010000012">
    <property type="protein sequence ID" value="MFC3981145.1"/>
    <property type="molecule type" value="Genomic_DNA"/>
</dbReference>
<keyword evidence="2" id="KW-0812">Transmembrane</keyword>
<gene>
    <name evidence="3" type="ORF">ACFOYY_13500</name>
</gene>
<proteinExistence type="predicted"/>
<organism evidence="3 4">
    <name type="scientific">Streptosporangium jomthongense</name>
    <dbReference type="NCBI Taxonomy" id="1193683"/>
    <lineage>
        <taxon>Bacteria</taxon>
        <taxon>Bacillati</taxon>
        <taxon>Actinomycetota</taxon>
        <taxon>Actinomycetes</taxon>
        <taxon>Streptosporangiales</taxon>
        <taxon>Streptosporangiaceae</taxon>
        <taxon>Streptosporangium</taxon>
    </lineage>
</organism>
<keyword evidence="2" id="KW-1133">Transmembrane helix</keyword>
<accession>A0ABV8F113</accession>
<evidence type="ECO:0000313" key="3">
    <source>
        <dbReference type="EMBL" id="MFC3981145.1"/>
    </source>
</evidence>
<name>A0ABV8F113_9ACTN</name>
<comment type="caution">
    <text evidence="3">The sequence shown here is derived from an EMBL/GenBank/DDBJ whole genome shotgun (WGS) entry which is preliminary data.</text>
</comment>
<sequence length="325" mass="34259">MTRWHRPLLLMSAIMAVLSVISLFGVLLDHRTLDGLPIWLKPLKFTLSFVAYGLTWAWLLSLRRTAQRASRLLGNVMAIACVVEITVIISQVIRGRRSHFNFSTALDSSLYALMGTTVMLLMLVNLAAAFLVLRERQATPADTWAIRVGLVVSAAGLGVAVLMLPPTSAQLADVTTTVLGAHGVGVPDGGPGLSLLGWSTTGGDLRVPHFFGMHALQALPLVALLTRGIRDQAVRLRLVLTAGASYTGLVALVTWQALRGQPLVRPDALTLGVAGLLLAGTAIAVPLCLLPLRGGRVSPAATTPAPALEPAESADDAREAAAVEA</sequence>
<feature type="transmembrane region" description="Helical" evidence="2">
    <location>
        <begin position="39"/>
        <end position="60"/>
    </location>
</feature>
<evidence type="ECO:0000256" key="2">
    <source>
        <dbReference type="SAM" id="Phobius"/>
    </source>
</evidence>
<feature type="compositionally biased region" description="Basic and acidic residues" evidence="1">
    <location>
        <begin position="315"/>
        <end position="325"/>
    </location>
</feature>
<protein>
    <submittedName>
        <fullName evidence="3">Uncharacterized protein</fullName>
    </submittedName>
</protein>
<feature type="transmembrane region" description="Helical" evidence="2">
    <location>
        <begin position="72"/>
        <end position="90"/>
    </location>
</feature>
<evidence type="ECO:0000313" key="4">
    <source>
        <dbReference type="Proteomes" id="UP001595698"/>
    </source>
</evidence>
<feature type="transmembrane region" description="Helical" evidence="2">
    <location>
        <begin position="270"/>
        <end position="290"/>
    </location>
</feature>
<feature type="compositionally biased region" description="Low complexity" evidence="1">
    <location>
        <begin position="301"/>
        <end position="311"/>
    </location>
</feature>
<feature type="transmembrane region" description="Helical" evidence="2">
    <location>
        <begin position="144"/>
        <end position="164"/>
    </location>
</feature>
<feature type="transmembrane region" description="Helical" evidence="2">
    <location>
        <begin position="7"/>
        <end position="27"/>
    </location>
</feature>
<feature type="transmembrane region" description="Helical" evidence="2">
    <location>
        <begin position="207"/>
        <end position="226"/>
    </location>
</feature>
<keyword evidence="4" id="KW-1185">Reference proteome</keyword>